<feature type="region of interest" description="Disordered" evidence="6">
    <location>
        <begin position="921"/>
        <end position="941"/>
    </location>
</feature>
<dbReference type="PROSITE" id="PS00688">
    <property type="entry name" value="SIGMA54_INTERACT_3"/>
    <property type="match status" value="1"/>
</dbReference>
<evidence type="ECO:0000256" key="3">
    <source>
        <dbReference type="ARBA" id="ARBA00023015"/>
    </source>
</evidence>
<keyword evidence="1" id="KW-0547">Nucleotide-binding</keyword>
<feature type="domain" description="Sigma-54 factor interaction" evidence="7">
    <location>
        <begin position="596"/>
        <end position="825"/>
    </location>
</feature>
<dbReference type="Gene3D" id="3.40.50.300">
    <property type="entry name" value="P-loop containing nucleotide triphosphate hydrolases"/>
    <property type="match status" value="1"/>
</dbReference>
<sequence>MAPGFLLVPVSPDDTPASLLHPERREPARRRRLAVLAACAAPQPLSLSVLADALGDALLDGAHLACDAGLCRKLPGGTLAPAGSATLDMAVNLLEVPEVRATCARLAPLASAPDEALLLMLAADPLGEGRRRLESATGRAASMVEGLRHALDAPSARTRPTPWDFEPWGAQARWASALLATTAHVLVRMGHPESGHALVAWALGPKGLTGRVAGAHGFLAPTHFQFLLDAGRREEGVAFAREAREALDDATPESTYSRLMLTVLEGRVAMDAGDEKLARRLFTSVETQARAAGLGDMVGLAKVAFATLARRAEQNTAAIQLGLAALELLCGEVPFESVALLGLGHAYSREGRHLEAQAALTRALPGLDIPFQQLRAYPQAIATDCFLGDTAEAERKLAALVALAADTPEGRLSIGLGRAHLQCARGEWEAALATLDGLGPLDAAPIGWLRVEALLALGRAREAARVLDALAQGLYLREGATQPARLHLLDARVALANGDASRARRALRRASARPDRLRAQDLALRAQVLTLQLAEDGGTDAQRLSARQAALAEWRRLTEPLSPEARARFRRVYDRPQLLALLGEAPAEEVSAPAYLRGGSAAFRAAMAQLRRVASSDTSVLLFGETGVGKELAARAIHDVSRRAAGPFVAVNCAAINDELLLSDLFGHERGSFTGAVARQRGRFEQAHGGTLFLDEVADISPRGQAALLRALQERAFQRVGGTEEVRVDVRVVAASNRNLAKAVRAGEFRQDLFFRLNGIHVELPPLRERGEDVLLLATHFLQEAAQERGGPPKSFSPEAERLLRAHPWPGNVRELHNTVRAADVLSDTRAIGAAVLAPLLQRALECAEPRPALAGMTDVSALFRQHGGSLRDFLAEVQRQCIAQSLVENGGNVVATAAALRISRSRLTQVVLGNAELRRMSGREQDAPPAPARRARARRA</sequence>
<comment type="caution">
    <text evidence="8">The sequence shown here is derived from an EMBL/GenBank/DDBJ whole genome shotgun (WGS) entry which is preliminary data.</text>
</comment>
<dbReference type="SUPFAM" id="SSF52540">
    <property type="entry name" value="P-loop containing nucleoside triphosphate hydrolases"/>
    <property type="match status" value="1"/>
</dbReference>
<evidence type="ECO:0000256" key="5">
    <source>
        <dbReference type="ARBA" id="ARBA00023163"/>
    </source>
</evidence>
<keyword evidence="9" id="KW-1185">Reference proteome</keyword>
<evidence type="ECO:0000256" key="4">
    <source>
        <dbReference type="ARBA" id="ARBA00023125"/>
    </source>
</evidence>
<accession>A0A848LV16</accession>
<name>A0A848LV16_9BACT</name>
<dbReference type="Pfam" id="PF00158">
    <property type="entry name" value="Sigma54_activat"/>
    <property type="match status" value="1"/>
</dbReference>
<keyword evidence="2" id="KW-0067">ATP-binding</keyword>
<dbReference type="Proteomes" id="UP000518300">
    <property type="component" value="Unassembled WGS sequence"/>
</dbReference>
<dbReference type="EMBL" id="JABBJJ010000327">
    <property type="protein sequence ID" value="NMO21489.1"/>
    <property type="molecule type" value="Genomic_DNA"/>
</dbReference>
<dbReference type="Pfam" id="PF25601">
    <property type="entry name" value="AAA_lid_14"/>
    <property type="match status" value="1"/>
</dbReference>
<evidence type="ECO:0000256" key="6">
    <source>
        <dbReference type="SAM" id="MobiDB-lite"/>
    </source>
</evidence>
<dbReference type="SMART" id="SM00382">
    <property type="entry name" value="AAA"/>
    <property type="match status" value="1"/>
</dbReference>
<keyword evidence="5" id="KW-0804">Transcription</keyword>
<dbReference type="GO" id="GO:0006355">
    <property type="term" value="P:regulation of DNA-templated transcription"/>
    <property type="evidence" value="ECO:0007669"/>
    <property type="project" value="InterPro"/>
</dbReference>
<dbReference type="PROSITE" id="PS50045">
    <property type="entry name" value="SIGMA54_INTERACT_4"/>
    <property type="match status" value="1"/>
</dbReference>
<dbReference type="Gene3D" id="1.25.40.10">
    <property type="entry name" value="Tetratricopeptide repeat domain"/>
    <property type="match status" value="1"/>
</dbReference>
<dbReference type="PANTHER" id="PTHR32071">
    <property type="entry name" value="TRANSCRIPTIONAL REGULATORY PROTEIN"/>
    <property type="match status" value="1"/>
</dbReference>
<dbReference type="InterPro" id="IPR011990">
    <property type="entry name" value="TPR-like_helical_dom_sf"/>
</dbReference>
<dbReference type="AlphaFoldDB" id="A0A848LV16"/>
<proteinExistence type="predicted"/>
<evidence type="ECO:0000256" key="2">
    <source>
        <dbReference type="ARBA" id="ARBA00022840"/>
    </source>
</evidence>
<gene>
    <name evidence="8" type="ORF">HG543_42565</name>
</gene>
<dbReference type="InterPro" id="IPR002078">
    <property type="entry name" value="Sigma_54_int"/>
</dbReference>
<dbReference type="CDD" id="cd00009">
    <property type="entry name" value="AAA"/>
    <property type="match status" value="1"/>
</dbReference>
<dbReference type="InterPro" id="IPR027417">
    <property type="entry name" value="P-loop_NTPase"/>
</dbReference>
<dbReference type="Gene3D" id="1.10.10.60">
    <property type="entry name" value="Homeodomain-like"/>
    <property type="match status" value="1"/>
</dbReference>
<evidence type="ECO:0000256" key="1">
    <source>
        <dbReference type="ARBA" id="ARBA00022741"/>
    </source>
</evidence>
<dbReference type="RefSeq" id="WP_169350673.1">
    <property type="nucleotide sequence ID" value="NZ_JABBJJ010000327.1"/>
</dbReference>
<keyword evidence="3" id="KW-0805">Transcription regulation</keyword>
<protein>
    <submittedName>
        <fullName evidence="8">Sigma-54-dependent Fis family transcriptional regulator</fullName>
    </submittedName>
</protein>
<dbReference type="SUPFAM" id="SSF46689">
    <property type="entry name" value="Homeodomain-like"/>
    <property type="match status" value="1"/>
</dbReference>
<dbReference type="InterPro" id="IPR058031">
    <property type="entry name" value="AAA_lid_NorR"/>
</dbReference>
<evidence type="ECO:0000259" key="7">
    <source>
        <dbReference type="PROSITE" id="PS50045"/>
    </source>
</evidence>
<dbReference type="Gene3D" id="1.10.8.60">
    <property type="match status" value="1"/>
</dbReference>
<dbReference type="PROSITE" id="PS00676">
    <property type="entry name" value="SIGMA54_INTERACT_2"/>
    <property type="match status" value="1"/>
</dbReference>
<keyword evidence="4" id="KW-0238">DNA-binding</keyword>
<evidence type="ECO:0000313" key="9">
    <source>
        <dbReference type="Proteomes" id="UP000518300"/>
    </source>
</evidence>
<dbReference type="GO" id="GO:0003677">
    <property type="term" value="F:DNA binding"/>
    <property type="evidence" value="ECO:0007669"/>
    <property type="project" value="UniProtKB-KW"/>
</dbReference>
<dbReference type="FunFam" id="3.40.50.300:FF:000006">
    <property type="entry name" value="DNA-binding transcriptional regulator NtrC"/>
    <property type="match status" value="1"/>
</dbReference>
<evidence type="ECO:0000313" key="8">
    <source>
        <dbReference type="EMBL" id="NMO21489.1"/>
    </source>
</evidence>
<dbReference type="GO" id="GO:0005524">
    <property type="term" value="F:ATP binding"/>
    <property type="evidence" value="ECO:0007669"/>
    <property type="project" value="UniProtKB-KW"/>
</dbReference>
<dbReference type="InterPro" id="IPR025944">
    <property type="entry name" value="Sigma_54_int_dom_CS"/>
</dbReference>
<dbReference type="InterPro" id="IPR025943">
    <property type="entry name" value="Sigma_54_int_dom_ATP-bd_2"/>
</dbReference>
<dbReference type="InterPro" id="IPR003593">
    <property type="entry name" value="AAA+_ATPase"/>
</dbReference>
<dbReference type="InterPro" id="IPR009057">
    <property type="entry name" value="Homeodomain-like_sf"/>
</dbReference>
<organism evidence="8 9">
    <name type="scientific">Pyxidicoccus fallax</name>
    <dbReference type="NCBI Taxonomy" id="394095"/>
    <lineage>
        <taxon>Bacteria</taxon>
        <taxon>Pseudomonadati</taxon>
        <taxon>Myxococcota</taxon>
        <taxon>Myxococcia</taxon>
        <taxon>Myxococcales</taxon>
        <taxon>Cystobacterineae</taxon>
        <taxon>Myxococcaceae</taxon>
        <taxon>Pyxidicoccus</taxon>
    </lineage>
</organism>
<reference evidence="8 9" key="1">
    <citation type="submission" date="2020-04" db="EMBL/GenBank/DDBJ databases">
        <title>Draft genome of Pyxidicoccus fallax type strain.</title>
        <authorList>
            <person name="Whitworth D.E."/>
        </authorList>
    </citation>
    <scope>NUCLEOTIDE SEQUENCE [LARGE SCALE GENOMIC DNA]</scope>
    <source>
        <strain evidence="8 9">DSM 14698</strain>
    </source>
</reference>